<reference evidence="1" key="1">
    <citation type="submission" date="2015-04" db="UniProtKB">
        <authorList>
            <consortium name="EnsemblPlants"/>
        </authorList>
    </citation>
    <scope>IDENTIFICATION</scope>
    <source>
        <strain evidence="1">SL10</strain>
    </source>
</reference>
<dbReference type="Proteomes" id="UP000006591">
    <property type="component" value="Chromosome 6"/>
</dbReference>
<organism evidence="1">
    <name type="scientific">Oryza nivara</name>
    <name type="common">Indian wild rice</name>
    <name type="synonym">Oryza sativa f. spontanea</name>
    <dbReference type="NCBI Taxonomy" id="4536"/>
    <lineage>
        <taxon>Eukaryota</taxon>
        <taxon>Viridiplantae</taxon>
        <taxon>Streptophyta</taxon>
        <taxon>Embryophyta</taxon>
        <taxon>Tracheophyta</taxon>
        <taxon>Spermatophyta</taxon>
        <taxon>Magnoliopsida</taxon>
        <taxon>Liliopsida</taxon>
        <taxon>Poales</taxon>
        <taxon>Poaceae</taxon>
        <taxon>BOP clade</taxon>
        <taxon>Oryzoideae</taxon>
        <taxon>Oryzeae</taxon>
        <taxon>Oryzinae</taxon>
        <taxon>Oryza</taxon>
    </lineage>
</organism>
<keyword evidence="2" id="KW-1185">Reference proteome</keyword>
<sequence>MASEHKLDMILRRMEEFERRRVEAEQTRRADFQSLKNSTEDSHFLVGNKQYKMTPTMCSTKCFNPDVEPNLTVDVVVTCATTAMTFVDLVAAEDAIGATYIYNPIQPMVTPAKCLTNCSNPNDIPDLIVVAVVTCTSTSLASMDLEVGEDVACTTEIDGPDCHKETHTKCSMLGLDVNDGRIWSTKAKMKMLNGWDSKQYLSIMRPIPGLFVKLIQDISPKSHHQAYVEAQVVKNSWKTLVKISHAAYCETTSHVAKKWATDLKGQTKLEDAKFDWNTLGTLVQEDEGNTVWTSEFSVSGVVQKKRLKRDLWSCAFAVNKDMKVVMLLQQYGSANLVIVNLLSVPWDPGGSHLALAIKQGTRLSLWAITSIG</sequence>
<name>A0A0E0HP49_ORYNI</name>
<dbReference type="AlphaFoldDB" id="A0A0E0HP49"/>
<dbReference type="HOGENOM" id="CLU_597708_0_0_1"/>
<dbReference type="OMA" id="MKVVMLL"/>
<evidence type="ECO:0000313" key="1">
    <source>
        <dbReference type="EnsemblPlants" id="ONIVA06G12890.1"/>
    </source>
</evidence>
<accession>A0A0E0HP49</accession>
<proteinExistence type="predicted"/>
<dbReference type="STRING" id="4536.A0A0E0HP49"/>
<dbReference type="Gramene" id="ONIVA06G12890.1">
    <property type="protein sequence ID" value="ONIVA06G12890.1"/>
    <property type="gene ID" value="ONIVA06G12890"/>
</dbReference>
<dbReference type="EnsemblPlants" id="ONIVA06G12890.1">
    <property type="protein sequence ID" value="ONIVA06G12890.1"/>
    <property type="gene ID" value="ONIVA06G12890"/>
</dbReference>
<protein>
    <submittedName>
        <fullName evidence="1">Uncharacterized protein</fullName>
    </submittedName>
</protein>
<evidence type="ECO:0000313" key="2">
    <source>
        <dbReference type="Proteomes" id="UP000006591"/>
    </source>
</evidence>
<reference evidence="1" key="2">
    <citation type="submission" date="2018-04" db="EMBL/GenBank/DDBJ databases">
        <title>OnivRS2 (Oryza nivara Reference Sequence Version 2).</title>
        <authorList>
            <person name="Zhang J."/>
            <person name="Kudrna D."/>
            <person name="Lee S."/>
            <person name="Talag J."/>
            <person name="Rajasekar S."/>
            <person name="Welchert J."/>
            <person name="Hsing Y.-I."/>
            <person name="Wing R.A."/>
        </authorList>
    </citation>
    <scope>NUCLEOTIDE SEQUENCE [LARGE SCALE GENOMIC DNA]</scope>
    <source>
        <strain evidence="1">SL10</strain>
    </source>
</reference>